<keyword evidence="1" id="KW-0812">Transmembrane</keyword>
<gene>
    <name evidence="2" type="ORF">J4732_15035</name>
</gene>
<organism evidence="2">
    <name type="scientific">Serratia marcescens</name>
    <dbReference type="NCBI Taxonomy" id="615"/>
    <lineage>
        <taxon>Bacteria</taxon>
        <taxon>Pseudomonadati</taxon>
        <taxon>Pseudomonadota</taxon>
        <taxon>Gammaproteobacteria</taxon>
        <taxon>Enterobacterales</taxon>
        <taxon>Yersiniaceae</taxon>
        <taxon>Serratia</taxon>
    </lineage>
</organism>
<evidence type="ECO:0000313" key="2">
    <source>
        <dbReference type="EMBL" id="MBO2007048.1"/>
    </source>
</evidence>
<evidence type="ECO:0000256" key="1">
    <source>
        <dbReference type="SAM" id="Phobius"/>
    </source>
</evidence>
<sequence>MACCWRARRAGSAALDNPYPDVTGVRCGARWYENYPQPAYVWQSTSGEDSYQPKFSLMPVIFGTFKAAAYAMLFAIPRWPAPSIPLTL</sequence>
<reference evidence="2" key="1">
    <citation type="submission" date="2021-03" db="EMBL/GenBank/DDBJ databases">
        <title>Molecular epidemiology and mechanisms of colistin and carbapenem resistance in Enterobacteriaceae from clinical isolates, the environment and porcine samples in Pretoria, South Africa.</title>
        <authorList>
            <person name="Bogoshi D."/>
            <person name="Mbelle N.M."/>
            <person name="Naidoo V."/>
            <person name="Osei Sekyere J."/>
        </authorList>
    </citation>
    <scope>NUCLEOTIDE SEQUENCE</scope>
    <source>
        <strain evidence="2">C080</strain>
    </source>
</reference>
<dbReference type="PANTHER" id="PTHR42727:SF1">
    <property type="entry name" value="PHOSPHATE TRANSPORT SYSTEM PERMEASE"/>
    <property type="match status" value="1"/>
</dbReference>
<name>A0A939SVC8_SERMA</name>
<dbReference type="PANTHER" id="PTHR42727">
    <property type="entry name" value="PHOSPHATE TRANSPORT SYSTEM PERMEASE PROTEIN"/>
    <property type="match status" value="1"/>
</dbReference>
<keyword evidence="1" id="KW-0472">Membrane</keyword>
<dbReference type="EMBL" id="JAGETR010000096">
    <property type="protein sequence ID" value="MBO2007048.1"/>
    <property type="molecule type" value="Genomic_DNA"/>
</dbReference>
<comment type="caution">
    <text evidence="2">The sequence shown here is derived from an EMBL/GenBank/DDBJ whole genome shotgun (WGS) entry which is preliminary data.</text>
</comment>
<keyword evidence="1" id="KW-1133">Transmembrane helix</keyword>
<accession>A0A939SVC8</accession>
<proteinExistence type="predicted"/>
<feature type="transmembrane region" description="Helical" evidence="1">
    <location>
        <begin position="55"/>
        <end position="76"/>
    </location>
</feature>
<protein>
    <submittedName>
        <fullName evidence="2">Uncharacterized protein</fullName>
    </submittedName>
</protein>
<dbReference type="AlphaFoldDB" id="A0A939SVC8"/>